<evidence type="ECO:0000259" key="1">
    <source>
        <dbReference type="Pfam" id="PF21530"/>
    </source>
</evidence>
<dbReference type="Proteomes" id="UP000075880">
    <property type="component" value="Unassembled WGS sequence"/>
</dbReference>
<feature type="domain" description="DNA helicase Pif1-like 2B" evidence="1">
    <location>
        <begin position="26"/>
        <end position="60"/>
    </location>
</feature>
<dbReference type="EnsemblMetazoa" id="ENSAATROPT015487">
    <property type="protein sequence ID" value="ENSAATROPP013854"/>
    <property type="gene ID" value="ENSAATROPG012619"/>
</dbReference>
<proteinExistence type="predicted"/>
<reference evidence="2" key="1">
    <citation type="submission" date="2024-04" db="UniProtKB">
        <authorList>
            <consortium name="EnsemblMetazoa"/>
        </authorList>
    </citation>
    <scope>IDENTIFICATION</scope>
    <source>
        <strain evidence="2">EBRO</strain>
    </source>
</reference>
<dbReference type="InterPro" id="IPR049163">
    <property type="entry name" value="Pif1-like_2B_dom"/>
</dbReference>
<sequence length="62" mass="7017">MSNCFKLCSRGIIENFSANKLYVQILNSLNLPGMPPHHLRHKIGSVIIMLRNLHASKLCNET</sequence>
<dbReference type="Pfam" id="PF21530">
    <property type="entry name" value="Pif1_2B_dom"/>
    <property type="match status" value="1"/>
</dbReference>
<organism evidence="2 3">
    <name type="scientific">Anopheles atroparvus</name>
    <name type="common">European mosquito</name>
    <dbReference type="NCBI Taxonomy" id="41427"/>
    <lineage>
        <taxon>Eukaryota</taxon>
        <taxon>Metazoa</taxon>
        <taxon>Ecdysozoa</taxon>
        <taxon>Arthropoda</taxon>
        <taxon>Hexapoda</taxon>
        <taxon>Insecta</taxon>
        <taxon>Pterygota</taxon>
        <taxon>Neoptera</taxon>
        <taxon>Endopterygota</taxon>
        <taxon>Diptera</taxon>
        <taxon>Nematocera</taxon>
        <taxon>Culicoidea</taxon>
        <taxon>Culicidae</taxon>
        <taxon>Anophelinae</taxon>
        <taxon>Anopheles</taxon>
    </lineage>
</organism>
<dbReference type="AlphaFoldDB" id="A0AAG5DSU7"/>
<keyword evidence="3" id="KW-1185">Reference proteome</keyword>
<protein>
    <recommendedName>
        <fullName evidence="1">DNA helicase Pif1-like 2B domain-containing protein</fullName>
    </recommendedName>
</protein>
<name>A0AAG5DSU7_ANOAO</name>
<evidence type="ECO:0000313" key="2">
    <source>
        <dbReference type="EnsemblMetazoa" id="ENSAATROPP013854"/>
    </source>
</evidence>
<accession>A0AAG5DSU7</accession>
<evidence type="ECO:0000313" key="3">
    <source>
        <dbReference type="Proteomes" id="UP000075880"/>
    </source>
</evidence>